<comment type="caution">
    <text evidence="1">The sequence shown here is derived from an EMBL/GenBank/DDBJ whole genome shotgun (WGS) entry which is preliminary data.</text>
</comment>
<protein>
    <submittedName>
        <fullName evidence="1">Uncharacterized protein</fullName>
    </submittedName>
</protein>
<keyword evidence="2" id="KW-1185">Reference proteome</keyword>
<feature type="non-terminal residue" evidence="1">
    <location>
        <position position="108"/>
    </location>
</feature>
<organism evidence="1 2">
    <name type="scientific">Coemansia aciculifera</name>
    <dbReference type="NCBI Taxonomy" id="417176"/>
    <lineage>
        <taxon>Eukaryota</taxon>
        <taxon>Fungi</taxon>
        <taxon>Fungi incertae sedis</taxon>
        <taxon>Zoopagomycota</taxon>
        <taxon>Kickxellomycotina</taxon>
        <taxon>Kickxellomycetes</taxon>
        <taxon>Kickxellales</taxon>
        <taxon>Kickxellaceae</taxon>
        <taxon>Coemansia</taxon>
    </lineage>
</organism>
<gene>
    <name evidence="1" type="ORF">IWW38_004374</name>
</gene>
<proteinExistence type="predicted"/>
<evidence type="ECO:0000313" key="2">
    <source>
        <dbReference type="Proteomes" id="UP001139981"/>
    </source>
</evidence>
<evidence type="ECO:0000313" key="1">
    <source>
        <dbReference type="EMBL" id="KAJ2890001.1"/>
    </source>
</evidence>
<reference evidence="1" key="1">
    <citation type="submission" date="2022-07" db="EMBL/GenBank/DDBJ databases">
        <title>Phylogenomic reconstructions and comparative analyses of Kickxellomycotina fungi.</title>
        <authorList>
            <person name="Reynolds N.K."/>
            <person name="Stajich J.E."/>
            <person name="Barry K."/>
            <person name="Grigoriev I.V."/>
            <person name="Crous P."/>
            <person name="Smith M.E."/>
        </authorList>
    </citation>
    <scope>NUCLEOTIDE SEQUENCE</scope>
    <source>
        <strain evidence="1">CBS 190363</strain>
    </source>
</reference>
<dbReference type="Proteomes" id="UP001139981">
    <property type="component" value="Unassembled WGS sequence"/>
</dbReference>
<dbReference type="EMBL" id="JANBVB010001555">
    <property type="protein sequence ID" value="KAJ2890001.1"/>
    <property type="molecule type" value="Genomic_DNA"/>
</dbReference>
<name>A0ACC1LZK5_9FUNG</name>
<sequence>MLSCKRSQLSAEELATAEKFMNSYIEEQWTSAKLQFNPWAYSRAEKQGILLAIFKTTHVLAVLELSPSDMLDFCLDIESLYNDVPYHSFNHAVDVVVKLYYVLSDLQA</sequence>
<accession>A0ACC1LZK5</accession>